<gene>
    <name evidence="2" type="ORF">ACFOWX_02605</name>
</gene>
<proteinExistence type="predicted"/>
<evidence type="ECO:0000313" key="3">
    <source>
        <dbReference type="Proteomes" id="UP001595887"/>
    </source>
</evidence>
<dbReference type="RefSeq" id="WP_381420993.1">
    <property type="nucleotide sequence ID" value="NZ_JBHSDH010000010.1"/>
</dbReference>
<dbReference type="InterPro" id="IPR025514">
    <property type="entry name" value="DUF4402"/>
</dbReference>
<keyword evidence="1" id="KW-0732">Signal</keyword>
<feature type="signal peptide" evidence="1">
    <location>
        <begin position="1"/>
        <end position="25"/>
    </location>
</feature>
<name>A0ABV8REE1_9SPHN</name>
<protein>
    <submittedName>
        <fullName evidence="2">DUF4402 domain-containing protein</fullName>
    </submittedName>
</protein>
<comment type="caution">
    <text evidence="2">The sequence shown here is derived from an EMBL/GenBank/DDBJ whole genome shotgun (WGS) entry which is preliminary data.</text>
</comment>
<reference evidence="3" key="1">
    <citation type="journal article" date="2019" name="Int. J. Syst. Evol. Microbiol.">
        <title>The Global Catalogue of Microorganisms (GCM) 10K type strain sequencing project: providing services to taxonomists for standard genome sequencing and annotation.</title>
        <authorList>
            <consortium name="The Broad Institute Genomics Platform"/>
            <consortium name="The Broad Institute Genome Sequencing Center for Infectious Disease"/>
            <person name="Wu L."/>
            <person name="Ma J."/>
        </authorList>
    </citation>
    <scope>NUCLEOTIDE SEQUENCE [LARGE SCALE GENOMIC DNA]</scope>
    <source>
        <strain evidence="3">CECT 8531</strain>
    </source>
</reference>
<dbReference type="Proteomes" id="UP001595887">
    <property type="component" value="Unassembled WGS sequence"/>
</dbReference>
<accession>A0ABV8REE1</accession>
<keyword evidence="3" id="KW-1185">Reference proteome</keyword>
<feature type="chain" id="PRO_5047460501" evidence="1">
    <location>
        <begin position="26"/>
        <end position="165"/>
    </location>
</feature>
<sequence>MLNKMKFALAGTIAAASLVSGAANAATETANAEAEILTPVALSAVTDLDFGLIAGDADGGTVALPTASDTRSCTGVICVGTATRASFQVTNATQGQVVALSVPTTGVALSGPGANMPVSLALSNASITFNSAALQTVYIGGTLTVGANQAAGVYSTTFPVTADYQ</sequence>
<dbReference type="EMBL" id="JBHSDH010000010">
    <property type="protein sequence ID" value="MFC4291299.1"/>
    <property type="molecule type" value="Genomic_DNA"/>
</dbReference>
<dbReference type="Pfam" id="PF14352">
    <property type="entry name" value="DUF4402"/>
    <property type="match status" value="1"/>
</dbReference>
<evidence type="ECO:0000256" key="1">
    <source>
        <dbReference type="SAM" id="SignalP"/>
    </source>
</evidence>
<organism evidence="2 3">
    <name type="scientific">Sphingorhabdus arenilitoris</name>
    <dbReference type="NCBI Taxonomy" id="1490041"/>
    <lineage>
        <taxon>Bacteria</taxon>
        <taxon>Pseudomonadati</taxon>
        <taxon>Pseudomonadota</taxon>
        <taxon>Alphaproteobacteria</taxon>
        <taxon>Sphingomonadales</taxon>
        <taxon>Sphingomonadaceae</taxon>
        <taxon>Sphingorhabdus</taxon>
    </lineage>
</organism>
<evidence type="ECO:0000313" key="2">
    <source>
        <dbReference type="EMBL" id="MFC4291299.1"/>
    </source>
</evidence>